<comment type="subcellular location">
    <subcellularLocation>
        <location evidence="1">Membrane</location>
        <topology evidence="1">Single-pass membrane protein</topology>
    </subcellularLocation>
</comment>
<evidence type="ECO:0000256" key="2">
    <source>
        <dbReference type="ARBA" id="ARBA00022692"/>
    </source>
</evidence>
<proteinExistence type="predicted"/>
<evidence type="ECO:0000259" key="7">
    <source>
        <dbReference type="Pfam" id="PF04357"/>
    </source>
</evidence>
<feature type="domain" description="Translocation and assembly module TamB C-terminal" evidence="7">
    <location>
        <begin position="1046"/>
        <end position="1480"/>
    </location>
</feature>
<reference evidence="8 9" key="1">
    <citation type="submission" date="2020-08" db="EMBL/GenBank/DDBJ databases">
        <title>Genome public.</title>
        <authorList>
            <person name="Liu C."/>
            <person name="Sun Q."/>
        </authorList>
    </citation>
    <scope>NUCLEOTIDE SEQUENCE [LARGE SCALE GENOMIC DNA]</scope>
    <source>
        <strain evidence="8 9">New-7</strain>
    </source>
</reference>
<comment type="caution">
    <text evidence="8">The sequence shown here is derived from an EMBL/GenBank/DDBJ whole genome shotgun (WGS) entry which is preliminary data.</text>
</comment>
<dbReference type="EMBL" id="JACOOK010000001">
    <property type="protein sequence ID" value="MBC5615971.1"/>
    <property type="molecule type" value="Genomic_DNA"/>
</dbReference>
<evidence type="ECO:0000256" key="1">
    <source>
        <dbReference type="ARBA" id="ARBA00004167"/>
    </source>
</evidence>
<dbReference type="PANTHER" id="PTHR30441:SF4">
    <property type="entry name" value="PROTEIN ASMA"/>
    <property type="match status" value="1"/>
</dbReference>
<accession>A0ABR7CJZ2</accession>
<name>A0ABR7CJZ2_9BACT</name>
<dbReference type="InterPro" id="IPR052894">
    <property type="entry name" value="AsmA-related"/>
</dbReference>
<evidence type="ECO:0000313" key="9">
    <source>
        <dbReference type="Proteomes" id="UP000636891"/>
    </source>
</evidence>
<evidence type="ECO:0000256" key="5">
    <source>
        <dbReference type="SAM" id="MobiDB-lite"/>
    </source>
</evidence>
<sequence length="1523" mass="170489">MGKVIKIIRSFVSAVILLVIFLPVAVTLLLHMQSVQNLIVGQGLKMLSEKAQTEFSVEKVRFRLFNRLSLEGLYVEDYHGDTLFYARNVVVPLGSLNVFTGAVRLGDVELDGVRFNLMQDSSRTSNLKQILLKFKKEKKQKKKGFRLTASSATIRDMNFRHRKFDVRPKEYGVNFTDLDVRNFKLLVRNVSVADDSVNLAIDSLTLRERCGLHIENLSTRHFRISGSGMHFDDFRLKTAESDVRMAYLYFDYDTWKGYNDFLNKVNIRSEFTASTVSFQTIAYFAQGLRNWQTVFRNASGQVEGPVSNMRGSVGPVETRNTRVDVKFRMTGLPDVNRTHFSFDVQELRTEAADIADIVQDIARKSVGKNYATLEKMGRIAFTGHFDGLFSDFAADGRLQCELGSTDLKLNIKPLQSTQRATGFDGTLNTNDFRIGSLLGIPKLDRIALKADVTGQLGSALRMKAQAQIPLLEYNGYAYNDIVLNGEFENKEYTGAIVSTDPNIAFDFDGKLNFNDSLPAYNFNLALHNADLYKLNFNRRDTVSVVRGNLTAQGSGIGLDELNGTIEIDDMTYINHIDTVKTGRIRMLADNHGNRKLLGFYSSFADAELKGRLSYNKMFSYFKNTLISYLPSISEHDGQERETIPPADGASSIDNYYLLNVNVKEANNVAGIFIPGLQVAQGTTLAFLFNPESDVFSLTLNSELIENEQFFVSNLKASARNQGDSISMFVTANDLLAKNLYMPNFSVIGGAKENRVNLAMRFNNTANGTYAMLSTTSALSVNPETGVPQIKINFYPSTLTTGNQTWRIGARQIVYDSTRVVVDNFRIENGPQRLSVNGTASRSNQDTLRLSLQHFDLKPLSQITSSRGYLFEGYTNGSADLIAAYGEGVLNADIDFDSIRVNQIPWRDTKFNCLWDFQSKRARFRLSDRKLGDNIVAGFYSPTERRYGAEMNIRKIDMALLAPVLKGVLRETQGEASARLTLSSRNLQPVLNGAIRVERFETTVDYTNVPYALTGGTIDVADNVMTLQPAELTDPRGNRAGFDMKFDFRNLRNLAYDIHVRPQNTLVLQTTEQQNDLFYGTIFASGNATIQGNKNGVNMNIVATTADNSHFYMPLGNSADISAADFIVFEDPRQKAIRDSLEKANSTNRLRQALARRMRRMDSLPSNMDIKMALNVKPNVEMQLTLDQAGDNLLKGRGNGTINLHVNPRNKDFTIYGDYDITDGSYRFSLKNFATRTFAIEDGSHIQWTGDPVNALVDITAVYKLKASLAPLLGAGEQNSRRNVPVDCIIRLSERLTQPAITFDVTVPNADPETQSVILNSMNTQEMMSTQFLWLLATQSFYADNSYTNQNLNIGAMGATVTGIDFLSNQLSSLLSTDRFRLAPKYRPKSEETSDEFGTEFYGELIKDKLIVEGDVSYDTGNGVQMNKRTANSLTGDVTLSLLLDEAGNFKVKAFTRTIDRFDENQGLQESGIGISYRQSFDTFADLIRNMRNRIERIRERKALKRQQKSKKNASAEPAGESGK</sequence>
<keyword evidence="2 6" id="KW-0812">Transmembrane</keyword>
<organism evidence="8 9">
    <name type="scientific">Alistipes hominis</name>
    <dbReference type="NCBI Taxonomy" id="2763015"/>
    <lineage>
        <taxon>Bacteria</taxon>
        <taxon>Pseudomonadati</taxon>
        <taxon>Bacteroidota</taxon>
        <taxon>Bacteroidia</taxon>
        <taxon>Bacteroidales</taxon>
        <taxon>Rikenellaceae</taxon>
        <taxon>Alistipes</taxon>
    </lineage>
</organism>
<keyword evidence="3 6" id="KW-1133">Transmembrane helix</keyword>
<feature type="compositionally biased region" description="Basic residues" evidence="5">
    <location>
        <begin position="1501"/>
        <end position="1511"/>
    </location>
</feature>
<evidence type="ECO:0000256" key="3">
    <source>
        <dbReference type="ARBA" id="ARBA00022989"/>
    </source>
</evidence>
<evidence type="ECO:0000256" key="4">
    <source>
        <dbReference type="ARBA" id="ARBA00023136"/>
    </source>
</evidence>
<keyword evidence="4 6" id="KW-0472">Membrane</keyword>
<protein>
    <submittedName>
        <fullName evidence="8">Translocation/assembly module TamB domain-containing protein</fullName>
    </submittedName>
</protein>
<dbReference type="PANTHER" id="PTHR30441">
    <property type="entry name" value="DUF748 DOMAIN-CONTAINING PROTEIN"/>
    <property type="match status" value="1"/>
</dbReference>
<dbReference type="Proteomes" id="UP000636891">
    <property type="component" value="Unassembled WGS sequence"/>
</dbReference>
<gene>
    <name evidence="8" type="ORF">H8S08_02915</name>
</gene>
<feature type="transmembrane region" description="Helical" evidence="6">
    <location>
        <begin position="12"/>
        <end position="32"/>
    </location>
</feature>
<feature type="region of interest" description="Disordered" evidence="5">
    <location>
        <begin position="1500"/>
        <end position="1523"/>
    </location>
</feature>
<dbReference type="InterPro" id="IPR007452">
    <property type="entry name" value="TamB_C"/>
</dbReference>
<evidence type="ECO:0000313" key="8">
    <source>
        <dbReference type="EMBL" id="MBC5615971.1"/>
    </source>
</evidence>
<dbReference type="Pfam" id="PF04357">
    <property type="entry name" value="TamB"/>
    <property type="match status" value="1"/>
</dbReference>
<keyword evidence="9" id="KW-1185">Reference proteome</keyword>
<evidence type="ECO:0000256" key="6">
    <source>
        <dbReference type="SAM" id="Phobius"/>
    </source>
</evidence>